<dbReference type="Pfam" id="PF06073">
    <property type="entry name" value="DUF934"/>
    <property type="match status" value="1"/>
</dbReference>
<proteinExistence type="predicted"/>
<dbReference type="Proteomes" id="UP000292039">
    <property type="component" value="Unassembled WGS sequence"/>
</dbReference>
<evidence type="ECO:0000256" key="1">
    <source>
        <dbReference type="SAM" id="MobiDB-lite"/>
    </source>
</evidence>
<feature type="region of interest" description="Disordered" evidence="1">
    <location>
        <begin position="1"/>
        <end position="23"/>
    </location>
</feature>
<accession>A0A4Q7ML29</accession>
<gene>
    <name evidence="2" type="ORF">EV679_2693</name>
</gene>
<organism evidence="2 3">
    <name type="scientific">Kerstersia gyiorum</name>
    <dbReference type="NCBI Taxonomy" id="206506"/>
    <lineage>
        <taxon>Bacteria</taxon>
        <taxon>Pseudomonadati</taxon>
        <taxon>Pseudomonadota</taxon>
        <taxon>Betaproteobacteria</taxon>
        <taxon>Burkholderiales</taxon>
        <taxon>Alcaligenaceae</taxon>
        <taxon>Kerstersia</taxon>
    </lineage>
</organism>
<dbReference type="InterPro" id="IPR008318">
    <property type="entry name" value="UCP030820"/>
</dbReference>
<comment type="caution">
    <text evidence="2">The sequence shown here is derived from an EMBL/GenBank/DDBJ whole genome shotgun (WGS) entry which is preliminary data.</text>
</comment>
<name>A0A4Q7ML29_9BURK</name>
<dbReference type="EMBL" id="SGWZ01000004">
    <property type="protein sequence ID" value="RZS67472.1"/>
    <property type="molecule type" value="Genomic_DNA"/>
</dbReference>
<protein>
    <submittedName>
        <fullName evidence="2">Uncharacterized protein (DUF934 family)</fullName>
    </submittedName>
</protein>
<sequence length="200" mass="21975">MPDTLTANPAVDAQAPAAEESKDVITKPVQQPHLIRHGQLVENDARLYEAGEDGPALPADEPGWLVRLPAWLENLDAAKGRLHPLGIWIAPDDEIASLPGAEQGLIQPQGIWLLAIDFPQYTDGRGYSFAQILRTQYGWQGELRAVGDVMIDTIHYQARCGFDSFLVKPGHDPQLALKAFQAFTVRYQRSYPAAVHIAGC</sequence>
<dbReference type="RefSeq" id="WP_130487476.1">
    <property type="nucleotide sequence ID" value="NZ_CBCSEB010000015.1"/>
</dbReference>
<reference evidence="2 3" key="1">
    <citation type="submission" date="2019-02" db="EMBL/GenBank/DDBJ databases">
        <title>Genomic Encyclopedia of Type Strains, Phase IV (KMG-IV): sequencing the most valuable type-strain genomes for metagenomic binning, comparative biology and taxonomic classification.</title>
        <authorList>
            <person name="Goeker M."/>
        </authorList>
    </citation>
    <scope>NUCLEOTIDE SEQUENCE [LARGE SCALE GENOMIC DNA]</scope>
    <source>
        <strain evidence="2 3">DSM 16618</strain>
    </source>
</reference>
<dbReference type="AlphaFoldDB" id="A0A4Q7ML29"/>
<evidence type="ECO:0000313" key="3">
    <source>
        <dbReference type="Proteomes" id="UP000292039"/>
    </source>
</evidence>
<evidence type="ECO:0000313" key="2">
    <source>
        <dbReference type="EMBL" id="RZS67472.1"/>
    </source>
</evidence>
<feature type="compositionally biased region" description="Low complexity" evidence="1">
    <location>
        <begin position="7"/>
        <end position="18"/>
    </location>
</feature>